<protein>
    <submittedName>
        <fullName evidence="2">Uncharacterized protein</fullName>
    </submittedName>
</protein>
<sequence>MTGTKKSTKSNNEVENKEVTKTVELVGTKKTSKKMEKTNTPASTPATSPETKTTDSELKQKLNFDSETQSLREQVHQLKHLISSVLCNVKKLEQAHKTEMKSDNTKKTKKIHKPTGFEQPKFVVDKLAEFLGIPNKTPMMGPTLTKMLWDKFFALNLVYEKDKRILRVNNEISKLLNVTMDVNNSISVKDEKGLNFKTLQKVIKESGYFVKPTKEEAEGLVAYTYTSTRDKTNKKSSSSENDTTTTTDTKTSTATTSAVASTTLESSKKDTTSVAITDVKKSSSKKDKKEPVLNK</sequence>
<gene>
    <name evidence="2" type="ORF">BMW23_0359</name>
</gene>
<feature type="region of interest" description="Disordered" evidence="1">
    <location>
        <begin position="1"/>
        <end position="57"/>
    </location>
</feature>
<feature type="region of interest" description="Disordered" evidence="1">
    <location>
        <begin position="230"/>
        <end position="295"/>
    </location>
</feature>
<dbReference type="EMBL" id="MF782455">
    <property type="protein sequence ID" value="ATZ80414.1"/>
    <property type="molecule type" value="Genomic_DNA"/>
</dbReference>
<feature type="compositionally biased region" description="Basic and acidic residues" evidence="1">
    <location>
        <begin position="12"/>
        <end position="21"/>
    </location>
</feature>
<organism evidence="2">
    <name type="scientific">Bodo saltans virus</name>
    <dbReference type="NCBI Taxonomy" id="2024608"/>
    <lineage>
        <taxon>Viruses</taxon>
        <taxon>Varidnaviria</taxon>
        <taxon>Bamfordvirae</taxon>
        <taxon>Nucleocytoviricota</taxon>
        <taxon>Megaviricetes</taxon>
        <taxon>Imitervirales</taxon>
        <taxon>Mimiviridae</taxon>
        <taxon>Klosneuvirinae</taxon>
        <taxon>Theiavirus</taxon>
        <taxon>Theiavirus salishense</taxon>
    </lineage>
</organism>
<dbReference type="Proteomes" id="UP000240325">
    <property type="component" value="Segment"/>
</dbReference>
<keyword evidence="3" id="KW-1185">Reference proteome</keyword>
<reference evidence="2" key="1">
    <citation type="journal article" date="2017" name="Elife">
        <title>The kinetoplastid-infecting Bodo saltans virus (BsV), a window into the most abundant giant viruses in the sea.</title>
        <authorList>
            <person name="Deeg C.M."/>
            <person name="Chow C.-E.T."/>
            <person name="Suttle C.A."/>
        </authorList>
    </citation>
    <scope>NUCLEOTIDE SEQUENCE</scope>
    <source>
        <strain evidence="2">NG1</strain>
    </source>
</reference>
<feature type="compositionally biased region" description="Low complexity" evidence="1">
    <location>
        <begin position="38"/>
        <end position="51"/>
    </location>
</feature>
<name>A0A2H4UU69_9VIRU</name>
<evidence type="ECO:0000313" key="3">
    <source>
        <dbReference type="Proteomes" id="UP000240325"/>
    </source>
</evidence>
<feature type="compositionally biased region" description="Low complexity" evidence="1">
    <location>
        <begin position="235"/>
        <end position="265"/>
    </location>
</feature>
<feature type="compositionally biased region" description="Basic and acidic residues" evidence="1">
    <location>
        <begin position="278"/>
        <end position="295"/>
    </location>
</feature>
<evidence type="ECO:0000256" key="1">
    <source>
        <dbReference type="SAM" id="MobiDB-lite"/>
    </source>
</evidence>
<proteinExistence type="predicted"/>
<accession>A0A2H4UU69</accession>
<evidence type="ECO:0000313" key="2">
    <source>
        <dbReference type="EMBL" id="ATZ80414.1"/>
    </source>
</evidence>